<accession>A0A1M4ZYB4</accession>
<evidence type="ECO:0000313" key="1">
    <source>
        <dbReference type="EMBL" id="SHF23008.1"/>
    </source>
</evidence>
<sequence length="61" mass="7256">MLTFLLIIICILSILLLVFIIKSRIANSKYNELYNLFKQLLDHNEWAIKTMIDIDEDKNSR</sequence>
<organism evidence="1 2">
    <name type="scientific">Seinonella peptonophila</name>
    <dbReference type="NCBI Taxonomy" id="112248"/>
    <lineage>
        <taxon>Bacteria</taxon>
        <taxon>Bacillati</taxon>
        <taxon>Bacillota</taxon>
        <taxon>Bacilli</taxon>
        <taxon>Bacillales</taxon>
        <taxon>Thermoactinomycetaceae</taxon>
        <taxon>Seinonella</taxon>
    </lineage>
</organism>
<dbReference type="AlphaFoldDB" id="A0A1M4ZYB4"/>
<dbReference type="RefSeq" id="WP_073156294.1">
    <property type="nucleotide sequence ID" value="NZ_FQVL01000011.1"/>
</dbReference>
<proteinExistence type="predicted"/>
<dbReference type="EMBL" id="FQVL01000011">
    <property type="protein sequence ID" value="SHF23008.1"/>
    <property type="molecule type" value="Genomic_DNA"/>
</dbReference>
<dbReference type="Proteomes" id="UP000184476">
    <property type="component" value="Unassembled WGS sequence"/>
</dbReference>
<reference evidence="1 2" key="1">
    <citation type="submission" date="2016-11" db="EMBL/GenBank/DDBJ databases">
        <authorList>
            <person name="Jaros S."/>
            <person name="Januszkiewicz K."/>
            <person name="Wedrychowicz H."/>
        </authorList>
    </citation>
    <scope>NUCLEOTIDE SEQUENCE [LARGE SCALE GENOMIC DNA]</scope>
    <source>
        <strain evidence="1 2">DSM 44666</strain>
    </source>
</reference>
<gene>
    <name evidence="1" type="ORF">SAMN05444392_11146</name>
</gene>
<keyword evidence="2" id="KW-1185">Reference proteome</keyword>
<name>A0A1M4ZYB4_9BACL</name>
<protein>
    <submittedName>
        <fullName evidence="1">Uncharacterized protein</fullName>
    </submittedName>
</protein>
<evidence type="ECO:0000313" key="2">
    <source>
        <dbReference type="Proteomes" id="UP000184476"/>
    </source>
</evidence>